<dbReference type="Pfam" id="PF02635">
    <property type="entry name" value="DsrE"/>
    <property type="match status" value="1"/>
</dbReference>
<accession>A0A5C5X7N2</accession>
<dbReference type="AlphaFoldDB" id="A0A5C5X7N2"/>
<protein>
    <submittedName>
        <fullName evidence="2">DsrE/DsrF-like family protein</fullName>
    </submittedName>
</protein>
<dbReference type="Proteomes" id="UP000317243">
    <property type="component" value="Unassembled WGS sequence"/>
</dbReference>
<gene>
    <name evidence="2" type="ORF">KOR42_21840</name>
</gene>
<dbReference type="EMBL" id="SIHI01000001">
    <property type="protein sequence ID" value="TWT58798.1"/>
    <property type="molecule type" value="Genomic_DNA"/>
</dbReference>
<feature type="chain" id="PRO_5023129931" evidence="1">
    <location>
        <begin position="28"/>
        <end position="149"/>
    </location>
</feature>
<sequence precursor="true">MQNMFSLAAFVSLMCLASLSCLHEVHAQPLVQKESPSASKLAIVWTSSDPEVAHRMVLIYAHAAKKAKWFDEVRLIVWGPSSRLLAADKDLQSKIQDMKKDGVFLQACVVCADSYGVADRLRELGLEVKGMGKPLSDLIKDPETHVLTF</sequence>
<dbReference type="Gene3D" id="3.40.1260.10">
    <property type="entry name" value="DsrEFH-like"/>
    <property type="match status" value="1"/>
</dbReference>
<name>A0A5C5X7N2_9PLAN</name>
<evidence type="ECO:0000313" key="2">
    <source>
        <dbReference type="EMBL" id="TWT58798.1"/>
    </source>
</evidence>
<proteinExistence type="predicted"/>
<evidence type="ECO:0000256" key="1">
    <source>
        <dbReference type="SAM" id="SignalP"/>
    </source>
</evidence>
<dbReference type="SUPFAM" id="SSF75169">
    <property type="entry name" value="DsrEFH-like"/>
    <property type="match status" value="1"/>
</dbReference>
<keyword evidence="3" id="KW-1185">Reference proteome</keyword>
<dbReference type="InterPro" id="IPR027396">
    <property type="entry name" value="DsrEFH-like"/>
</dbReference>
<reference evidence="2 3" key="1">
    <citation type="submission" date="2019-02" db="EMBL/GenBank/DDBJ databases">
        <title>Deep-cultivation of Planctomycetes and their phenomic and genomic characterization uncovers novel biology.</title>
        <authorList>
            <person name="Wiegand S."/>
            <person name="Jogler M."/>
            <person name="Boedeker C."/>
            <person name="Pinto D."/>
            <person name="Vollmers J."/>
            <person name="Rivas-Marin E."/>
            <person name="Kohn T."/>
            <person name="Peeters S.H."/>
            <person name="Heuer A."/>
            <person name="Rast P."/>
            <person name="Oberbeckmann S."/>
            <person name="Bunk B."/>
            <person name="Jeske O."/>
            <person name="Meyerdierks A."/>
            <person name="Storesund J.E."/>
            <person name="Kallscheuer N."/>
            <person name="Luecker S."/>
            <person name="Lage O.M."/>
            <person name="Pohl T."/>
            <person name="Merkel B.J."/>
            <person name="Hornburger P."/>
            <person name="Mueller R.-W."/>
            <person name="Bruemmer F."/>
            <person name="Labrenz M."/>
            <person name="Spormann A.M."/>
            <person name="Op Den Camp H."/>
            <person name="Overmann J."/>
            <person name="Amann R."/>
            <person name="Jetten M.S.M."/>
            <person name="Mascher T."/>
            <person name="Medema M.H."/>
            <person name="Devos D.P."/>
            <person name="Kaster A.-K."/>
            <person name="Ovreas L."/>
            <person name="Rohde M."/>
            <person name="Galperin M.Y."/>
            <person name="Jogler C."/>
        </authorList>
    </citation>
    <scope>NUCLEOTIDE SEQUENCE [LARGE SCALE GENOMIC DNA]</scope>
    <source>
        <strain evidence="2 3">KOR42</strain>
    </source>
</reference>
<organism evidence="2 3">
    <name type="scientific">Thalassoglobus neptunius</name>
    <dbReference type="NCBI Taxonomy" id="1938619"/>
    <lineage>
        <taxon>Bacteria</taxon>
        <taxon>Pseudomonadati</taxon>
        <taxon>Planctomycetota</taxon>
        <taxon>Planctomycetia</taxon>
        <taxon>Planctomycetales</taxon>
        <taxon>Planctomycetaceae</taxon>
        <taxon>Thalassoglobus</taxon>
    </lineage>
</organism>
<feature type="signal peptide" evidence="1">
    <location>
        <begin position="1"/>
        <end position="27"/>
    </location>
</feature>
<dbReference type="InterPro" id="IPR003787">
    <property type="entry name" value="Sulphur_relay_DsrE/F-like"/>
</dbReference>
<comment type="caution">
    <text evidence="2">The sequence shown here is derived from an EMBL/GenBank/DDBJ whole genome shotgun (WGS) entry which is preliminary data.</text>
</comment>
<keyword evidence="1" id="KW-0732">Signal</keyword>
<evidence type="ECO:0000313" key="3">
    <source>
        <dbReference type="Proteomes" id="UP000317243"/>
    </source>
</evidence>